<name>A0A3M7SGC0_BRAPC</name>
<feature type="compositionally biased region" description="Low complexity" evidence="1">
    <location>
        <begin position="17"/>
        <end position="26"/>
    </location>
</feature>
<keyword evidence="3" id="KW-1185">Reference proteome</keyword>
<sequence>KKSVKIEQIPAAPSPTQLQAQQSVQQAEEPKTAKKSTKKGKKGEITPEPKKEEKKPEELAPPPEVVEIKEELPKISVLPWTQLNVSAPSGLSCTFLPETYAGVSPVEDNQAHKLVVKQRYAQKCTAKAGEHFKNFNQNVLQEKSRLIKSDGTVIKFYVDDSFEVLYPNGTIYRKVTETIEESDLETLETHENKSKSKKKDTIKSDEIPVPHIETHTVTKYLVTTQSGNEYLINKEDNSFKLERFYRNIKSNDSQTNEVMVTREDNLRIVNRPDGSSLVDFSDGTRITSFYVEQNGHPKEKYVKIECPGYATTIFNTITSECTLAIGTNGTIVCCDPAKVNYSVMHGNGEIIDVNKDASVYVTIKNGALMAKNKFCFRQDADVILEHEDEMGNRFKVNKSGKNSIFNVNSKGEIKPLKIYNKHSPRFFIIHKDSSGTELLRSEDVSEYLADVEVDPMTAIIRDNVQGYPNIMGTTVLRPLRNCLTDEWTNEYDEKEIIPPGLRSRNLNNFPPNPEVKVNGPSFGTNAGKSLAVDLNQNRRVKNPPITIAKRMEYRQLIEYQKLSEPTKTKLINGLKNYMIYIAQRAENHRLLLTYDPKSEADKISLSKILQISRADHLLNADVTNMYKKALSKNKAENIGMDLKSLNNLMKKPKLSDKKNKTEKELQMEKANREAWRKSFVPSYFASEWGQNFLNKLANKENSFFKTSSENDFIQESKESNEASMAEFKQTKTETKDKTKIYYPAMSYLETEFSSEKKTNTNNGSAPYQRYQPQFKFIDKLDAKKLPSSIKTARPNAVPNSLFLSNEEPVRRKVNNSIINASHLNGRSLDKRRGLEVYPKEIKFGILREGFTYVCDFELVNVGIDACRFKIKQPPPETGIKVMFKPGPIAAGMNRDLNIVLLAIFTLSDQDISEQVYPKVRSLVHELEITTETDLLKVPIQAEIASIEEFRNMFRGNLDAGKEKNVRILSVRPGSTKEVLTKPLSLKNNNIDQEKKIGQMS</sequence>
<gene>
    <name evidence="2" type="ORF">BpHYR1_050194</name>
</gene>
<organism evidence="2 3">
    <name type="scientific">Brachionus plicatilis</name>
    <name type="common">Marine rotifer</name>
    <name type="synonym">Brachionus muelleri</name>
    <dbReference type="NCBI Taxonomy" id="10195"/>
    <lineage>
        <taxon>Eukaryota</taxon>
        <taxon>Metazoa</taxon>
        <taxon>Spiralia</taxon>
        <taxon>Gnathifera</taxon>
        <taxon>Rotifera</taxon>
        <taxon>Eurotatoria</taxon>
        <taxon>Monogononta</taxon>
        <taxon>Pseudotrocha</taxon>
        <taxon>Ploima</taxon>
        <taxon>Brachionidae</taxon>
        <taxon>Brachionus</taxon>
    </lineage>
</organism>
<feature type="compositionally biased region" description="Basic and acidic residues" evidence="1">
    <location>
        <begin position="42"/>
        <end position="58"/>
    </location>
</feature>
<dbReference type="AlphaFoldDB" id="A0A3M7SGC0"/>
<dbReference type="PANTHER" id="PTHR21963">
    <property type="entry name" value="PF6"/>
    <property type="match status" value="1"/>
</dbReference>
<feature type="region of interest" description="Disordered" evidence="1">
    <location>
        <begin position="1"/>
        <end position="63"/>
    </location>
</feature>
<evidence type="ECO:0000313" key="2">
    <source>
        <dbReference type="EMBL" id="RNA34735.1"/>
    </source>
</evidence>
<dbReference type="OrthoDB" id="10257153at2759"/>
<dbReference type="GO" id="GO:1990716">
    <property type="term" value="C:axonemal central apparatus"/>
    <property type="evidence" value="ECO:0007669"/>
    <property type="project" value="TreeGrafter"/>
</dbReference>
<dbReference type="PANTHER" id="PTHR21963:SF1">
    <property type="entry name" value="SPERM-ASSOCIATED ANTIGEN 17"/>
    <property type="match status" value="1"/>
</dbReference>
<dbReference type="EMBL" id="REGN01001424">
    <property type="protein sequence ID" value="RNA34735.1"/>
    <property type="molecule type" value="Genomic_DNA"/>
</dbReference>
<feature type="region of interest" description="Disordered" evidence="1">
    <location>
        <begin position="185"/>
        <end position="204"/>
    </location>
</feature>
<dbReference type="GO" id="GO:0005576">
    <property type="term" value="C:extracellular region"/>
    <property type="evidence" value="ECO:0007669"/>
    <property type="project" value="GOC"/>
</dbReference>
<evidence type="ECO:0000256" key="1">
    <source>
        <dbReference type="SAM" id="MobiDB-lite"/>
    </source>
</evidence>
<feature type="non-terminal residue" evidence="2">
    <location>
        <position position="1"/>
    </location>
</feature>
<feature type="compositionally biased region" description="Basic and acidic residues" evidence="1">
    <location>
        <begin position="187"/>
        <end position="204"/>
    </location>
</feature>
<proteinExistence type="predicted"/>
<dbReference type="InterPro" id="IPR026173">
    <property type="entry name" value="SPAG17"/>
</dbReference>
<protein>
    <submittedName>
        <fullName evidence="2">Sperm-associated antigen 17</fullName>
    </submittedName>
</protein>
<comment type="caution">
    <text evidence="2">The sequence shown here is derived from an EMBL/GenBank/DDBJ whole genome shotgun (WGS) entry which is preliminary data.</text>
</comment>
<reference evidence="2 3" key="1">
    <citation type="journal article" date="2018" name="Sci. Rep.">
        <title>Genomic signatures of local adaptation to the degree of environmental predictability in rotifers.</title>
        <authorList>
            <person name="Franch-Gras L."/>
            <person name="Hahn C."/>
            <person name="Garcia-Roger E.M."/>
            <person name="Carmona M.J."/>
            <person name="Serra M."/>
            <person name="Gomez A."/>
        </authorList>
    </citation>
    <scope>NUCLEOTIDE SEQUENCE [LARGE SCALE GENOMIC DNA]</scope>
    <source>
        <strain evidence="2">HYR1</strain>
    </source>
</reference>
<evidence type="ECO:0000313" key="3">
    <source>
        <dbReference type="Proteomes" id="UP000276133"/>
    </source>
</evidence>
<dbReference type="Pfam" id="PF14874">
    <property type="entry name" value="PapD-like"/>
    <property type="match status" value="1"/>
</dbReference>
<dbReference type="Proteomes" id="UP000276133">
    <property type="component" value="Unassembled WGS sequence"/>
</dbReference>
<dbReference type="GO" id="GO:0003351">
    <property type="term" value="P:epithelial cilium movement involved in extracellular fluid movement"/>
    <property type="evidence" value="ECO:0007669"/>
    <property type="project" value="TreeGrafter"/>
</dbReference>
<dbReference type="GO" id="GO:1904158">
    <property type="term" value="P:axonemal central apparatus assembly"/>
    <property type="evidence" value="ECO:0007669"/>
    <property type="project" value="TreeGrafter"/>
</dbReference>
<accession>A0A3M7SGC0</accession>
<dbReference type="STRING" id="10195.A0A3M7SGC0"/>